<dbReference type="PANTHER" id="PTHR43002">
    <property type="entry name" value="GLYCOGEN DEBRANCHING ENZYME"/>
    <property type="match status" value="1"/>
</dbReference>
<dbReference type="GO" id="GO:0005975">
    <property type="term" value="P:carbohydrate metabolic process"/>
    <property type="evidence" value="ECO:0007669"/>
    <property type="project" value="InterPro"/>
</dbReference>
<dbReference type="Gene3D" id="2.60.40.10">
    <property type="entry name" value="Immunoglobulins"/>
    <property type="match status" value="1"/>
</dbReference>
<dbReference type="Gene3D" id="3.20.20.80">
    <property type="entry name" value="Glycosidases"/>
    <property type="match status" value="1"/>
</dbReference>
<dbReference type="AlphaFoldDB" id="A0A1I2KPY8"/>
<dbReference type="SUPFAM" id="SSF51445">
    <property type="entry name" value="(Trans)glycosidases"/>
    <property type="match status" value="1"/>
</dbReference>
<dbReference type="NCBIfam" id="TIGR02104">
    <property type="entry name" value="pulA_typeI"/>
    <property type="match status" value="1"/>
</dbReference>
<comment type="similarity">
    <text evidence="1">Belongs to the glycosyl hydrolase 13 family.</text>
</comment>
<evidence type="ECO:0000313" key="4">
    <source>
        <dbReference type="Proteomes" id="UP000198964"/>
    </source>
</evidence>
<dbReference type="InterPro" id="IPR013780">
    <property type="entry name" value="Glyco_hydro_b"/>
</dbReference>
<dbReference type="RefSeq" id="WP_093921211.1">
    <property type="nucleotide sequence ID" value="NZ_FONW01000012.1"/>
</dbReference>
<dbReference type="STRING" id="655355.SAMN05216283_11270"/>
<evidence type="ECO:0000313" key="3">
    <source>
        <dbReference type="EMBL" id="SFF66976.1"/>
    </source>
</evidence>
<dbReference type="CDD" id="cd11341">
    <property type="entry name" value="AmyAc_Pullulanase_LD-like"/>
    <property type="match status" value="1"/>
</dbReference>
<evidence type="ECO:0000256" key="1">
    <source>
        <dbReference type="ARBA" id="ARBA00008061"/>
    </source>
</evidence>
<dbReference type="SMART" id="SM00642">
    <property type="entry name" value="Aamy"/>
    <property type="match status" value="1"/>
</dbReference>
<protein>
    <submittedName>
        <fullName evidence="3">Pullulanase</fullName>
    </submittedName>
</protein>
<dbReference type="InterPro" id="IPR006047">
    <property type="entry name" value="GH13_cat_dom"/>
</dbReference>
<sequence length="649" mass="74364">MRDWRFNHIDFSTYPYYEGMDLGVSYSPEALFVKVWAPTASQVEFKLYKQSLGGRPVRVESMIQANQGTWELTLLGDYKGFYFTFRVYDQGWLNETPGIDARAVGTNGRRGLVFEPRDTDPVDWKNDHPLNPVNPVDAIIYELHVRDFSIAPSSGMKHKGKFLAFTEPETKTAQQLASGIDHLKELGITHVHLLPVFDFHSVDERKPDEQYNWGYDPLNYNSPEGSYSSNPDTIARIKEFKQLVQALHQTEIGVIMDVVYNHTGYTRRSWFNQTVPGYFYRQKPSGQFANASGCGNEFASERAMARKYMIDSLCYWASEFHLDGFRFDLMGVHDLETMNSIRKSLDELRPGMLLYGEGWTADQSPMDEKYRAVKHQVKQLDRIACFNDDMRDALKGNNFNGTSKGFVNGRTLNEEAVKFGVVGACFHPQIVYDYVESSTSAWAVEPWQCVNYVSCHDNFTLFDKLKLSCPDATDAELRKMQKLAAALILTSQGIPFLHAGSEFCRTKQGEYNSYKSPDSVNQIDWELKEQYADVYSYFQKLIRLRKEVPAFRMQSAGEIRKHLHFSKNYQPGVLAYSILDFPGTWKSIQLVFNAQREILSVELDTHDWQVIARDDEIDTHGVGGLENKHVEIPPLSMMILVKGEVVLDY</sequence>
<feature type="domain" description="Glycosyl hydrolase family 13 catalytic" evidence="2">
    <location>
        <begin position="142"/>
        <end position="545"/>
    </location>
</feature>
<reference evidence="3 4" key="1">
    <citation type="submission" date="2016-10" db="EMBL/GenBank/DDBJ databases">
        <authorList>
            <person name="de Groot N.N."/>
        </authorList>
    </citation>
    <scope>NUCLEOTIDE SEQUENCE [LARGE SCALE GENOMIC DNA]</scope>
    <source>
        <strain evidence="3 4">CGMCC 1.9156</strain>
    </source>
</reference>
<dbReference type="InterPro" id="IPR049117">
    <property type="entry name" value="pulA_all-beta"/>
</dbReference>
<dbReference type="SUPFAM" id="SSF81296">
    <property type="entry name" value="E set domains"/>
    <property type="match status" value="1"/>
</dbReference>
<dbReference type="EMBL" id="FONW01000012">
    <property type="protein sequence ID" value="SFF66976.1"/>
    <property type="molecule type" value="Genomic_DNA"/>
</dbReference>
<name>A0A1I2KPY8_9BACT</name>
<dbReference type="Pfam" id="PF00128">
    <property type="entry name" value="Alpha-amylase"/>
    <property type="match status" value="1"/>
</dbReference>
<organism evidence="3 4">
    <name type="scientific">Sunxiuqinia elliptica</name>
    <dbReference type="NCBI Taxonomy" id="655355"/>
    <lineage>
        <taxon>Bacteria</taxon>
        <taxon>Pseudomonadati</taxon>
        <taxon>Bacteroidota</taxon>
        <taxon>Bacteroidia</taxon>
        <taxon>Marinilabiliales</taxon>
        <taxon>Prolixibacteraceae</taxon>
        <taxon>Sunxiuqinia</taxon>
    </lineage>
</organism>
<dbReference type="Gene3D" id="2.60.40.1180">
    <property type="entry name" value="Golgi alpha-mannosidase II"/>
    <property type="match status" value="1"/>
</dbReference>
<dbReference type="Pfam" id="PF02922">
    <property type="entry name" value="CBM_48"/>
    <property type="match status" value="1"/>
</dbReference>
<dbReference type="InterPro" id="IPR014756">
    <property type="entry name" value="Ig_E-set"/>
</dbReference>
<proteinExistence type="inferred from homology"/>
<keyword evidence="4" id="KW-1185">Reference proteome</keyword>
<dbReference type="InterPro" id="IPR004193">
    <property type="entry name" value="Glyco_hydro_13_N"/>
</dbReference>
<dbReference type="Proteomes" id="UP000198964">
    <property type="component" value="Unassembled WGS sequence"/>
</dbReference>
<gene>
    <name evidence="3" type="ORF">SAMN05216283_11270</name>
</gene>
<dbReference type="CDD" id="cd02860">
    <property type="entry name" value="E_set_Pullulanase"/>
    <property type="match status" value="1"/>
</dbReference>
<dbReference type="GO" id="GO:0004553">
    <property type="term" value="F:hydrolase activity, hydrolyzing O-glycosyl compounds"/>
    <property type="evidence" value="ECO:0007669"/>
    <property type="project" value="InterPro"/>
</dbReference>
<accession>A0A1I2KPY8</accession>
<dbReference type="InterPro" id="IPR013783">
    <property type="entry name" value="Ig-like_fold"/>
</dbReference>
<dbReference type="InterPro" id="IPR017853">
    <property type="entry name" value="GH"/>
</dbReference>
<dbReference type="Pfam" id="PF21653">
    <property type="entry name" value="pulA_all-beta"/>
    <property type="match status" value="1"/>
</dbReference>
<dbReference type="InterPro" id="IPR011840">
    <property type="entry name" value="PulA_typeI"/>
</dbReference>
<evidence type="ECO:0000259" key="2">
    <source>
        <dbReference type="SMART" id="SM00642"/>
    </source>
</evidence>